<dbReference type="PANTHER" id="PTHR42794:SF1">
    <property type="entry name" value="HEMIN IMPORT ATP-BINDING PROTEIN HMUV"/>
    <property type="match status" value="1"/>
</dbReference>
<reference evidence="8 9" key="1">
    <citation type="submission" date="2021-10" db="EMBL/GenBank/DDBJ databases">
        <authorList>
            <person name="Koch H."/>
        </authorList>
    </citation>
    <scope>NUCLEOTIDE SEQUENCE [LARGE SCALE GENOMIC DNA]</scope>
    <source>
        <strain evidence="8">6680</strain>
    </source>
</reference>
<evidence type="ECO:0000313" key="8">
    <source>
        <dbReference type="EMBL" id="CAG9931600.1"/>
    </source>
</evidence>
<dbReference type="GO" id="GO:0005524">
    <property type="term" value="F:ATP binding"/>
    <property type="evidence" value="ECO:0007669"/>
    <property type="project" value="UniProtKB-KW"/>
</dbReference>
<accession>A0ABN8AMD7</accession>
<keyword evidence="4 8" id="KW-0067">ATP-binding</keyword>
<dbReference type="SUPFAM" id="SSF52540">
    <property type="entry name" value="P-loop containing nucleoside triphosphate hydrolases"/>
    <property type="match status" value="1"/>
</dbReference>
<proteinExistence type="predicted"/>
<dbReference type="PANTHER" id="PTHR42794">
    <property type="entry name" value="HEMIN IMPORT ATP-BINDING PROTEIN HMUV"/>
    <property type="match status" value="1"/>
</dbReference>
<keyword evidence="2" id="KW-0472">Membrane</keyword>
<keyword evidence="9" id="KW-1185">Reference proteome</keyword>
<sequence>MQAFNNLVLEVRKLTVAIGGKMICRELDMMIRPGECWGVLGQNGVGKTTLLRTLAGLHKPQSGMVSWNGVALATHTRRNLAQHLGVLLQNEGGEFWGSVQEYVLLGRFPHRASLFGYNVQDEALAQQALVQMELEGLAQRPYNTLSGGEQQRAAIAQALAQQAQCYLLDEPLQHLDLRHQAQTMQVFNRLKEQGCALMMVLHDTLWAQRCCDHVLMQFADGHVLHGTAQELLTRAHLEALYQCPLRELSVEGERWFVAGV</sequence>
<dbReference type="PROSITE" id="PS00211">
    <property type="entry name" value="ABC_TRANSPORTER_1"/>
    <property type="match status" value="1"/>
</dbReference>
<dbReference type="EMBL" id="OU912926">
    <property type="protein sequence ID" value="CAG9931600.1"/>
    <property type="molecule type" value="Genomic_DNA"/>
</dbReference>
<dbReference type="Proteomes" id="UP000839052">
    <property type="component" value="Chromosome"/>
</dbReference>
<evidence type="ECO:0000256" key="6">
    <source>
        <dbReference type="ARBA" id="ARBA00037066"/>
    </source>
</evidence>
<evidence type="ECO:0000313" key="9">
    <source>
        <dbReference type="Proteomes" id="UP000839052"/>
    </source>
</evidence>
<evidence type="ECO:0000256" key="4">
    <source>
        <dbReference type="ARBA" id="ARBA00022840"/>
    </source>
</evidence>
<keyword evidence="5" id="KW-1278">Translocase</keyword>
<dbReference type="InterPro" id="IPR003593">
    <property type="entry name" value="AAA+_ATPase"/>
</dbReference>
<evidence type="ECO:0000259" key="7">
    <source>
        <dbReference type="PROSITE" id="PS50893"/>
    </source>
</evidence>
<keyword evidence="3" id="KW-0547">Nucleotide-binding</keyword>
<name>A0ABN8AMD7_9PROT</name>
<dbReference type="InterPro" id="IPR027417">
    <property type="entry name" value="P-loop_NTPase"/>
</dbReference>
<dbReference type="InterPro" id="IPR003439">
    <property type="entry name" value="ABC_transporter-like_ATP-bd"/>
</dbReference>
<keyword evidence="1" id="KW-0813">Transport</keyword>
<evidence type="ECO:0000256" key="3">
    <source>
        <dbReference type="ARBA" id="ARBA00022741"/>
    </source>
</evidence>
<gene>
    <name evidence="8" type="ORF">NTG6680_0347</name>
</gene>
<dbReference type="InterPro" id="IPR017871">
    <property type="entry name" value="ABC_transporter-like_CS"/>
</dbReference>
<dbReference type="RefSeq" id="WP_239795692.1">
    <property type="nucleotide sequence ID" value="NZ_OU912926.1"/>
</dbReference>
<evidence type="ECO:0000256" key="2">
    <source>
        <dbReference type="ARBA" id="ARBA00022475"/>
    </source>
</evidence>
<dbReference type="Pfam" id="PF00005">
    <property type="entry name" value="ABC_tran"/>
    <property type="match status" value="1"/>
</dbReference>
<comment type="function">
    <text evidence="6">Part of the ABC transporter complex HmuTUV involved in hemin import. Responsible for energy coupling to the transport system.</text>
</comment>
<evidence type="ECO:0000256" key="5">
    <source>
        <dbReference type="ARBA" id="ARBA00022967"/>
    </source>
</evidence>
<feature type="domain" description="ABC transporter" evidence="7">
    <location>
        <begin position="9"/>
        <end position="244"/>
    </location>
</feature>
<dbReference type="SMART" id="SM00382">
    <property type="entry name" value="AAA"/>
    <property type="match status" value="1"/>
</dbReference>
<keyword evidence="2" id="KW-1003">Cell membrane</keyword>
<evidence type="ECO:0000256" key="1">
    <source>
        <dbReference type="ARBA" id="ARBA00022448"/>
    </source>
</evidence>
<organism evidence="8 9">
    <name type="scientific">Candidatus Nitrotoga arctica</name>
    <dbReference type="NCBI Taxonomy" id="453162"/>
    <lineage>
        <taxon>Bacteria</taxon>
        <taxon>Pseudomonadati</taxon>
        <taxon>Pseudomonadota</taxon>
        <taxon>Betaproteobacteria</taxon>
        <taxon>Nitrosomonadales</taxon>
        <taxon>Gallionellaceae</taxon>
        <taxon>Candidatus Nitrotoga</taxon>
    </lineage>
</organism>
<dbReference type="PROSITE" id="PS50893">
    <property type="entry name" value="ABC_TRANSPORTER_2"/>
    <property type="match status" value="1"/>
</dbReference>
<protein>
    <submittedName>
        <fullName evidence="8">Iron-enterobactin transporter ATP-binding protein</fullName>
    </submittedName>
</protein>
<dbReference type="Gene3D" id="3.40.50.300">
    <property type="entry name" value="P-loop containing nucleotide triphosphate hydrolases"/>
    <property type="match status" value="1"/>
</dbReference>